<dbReference type="Pfam" id="PF14744">
    <property type="entry name" value="WASH-7_mid"/>
    <property type="match status" value="1"/>
</dbReference>
<dbReference type="InterPro" id="IPR027307">
    <property type="entry name" value="WASH7"/>
</dbReference>
<feature type="region of interest" description="Disordered" evidence="1">
    <location>
        <begin position="306"/>
        <end position="331"/>
    </location>
</feature>
<feature type="domain" description="WASH complex subunit 7 C-terminal" evidence="3">
    <location>
        <begin position="132"/>
        <end position="299"/>
    </location>
</feature>
<keyword evidence="5" id="KW-1185">Reference proteome</keyword>
<evidence type="ECO:0000259" key="3">
    <source>
        <dbReference type="Pfam" id="PF14746"/>
    </source>
</evidence>
<dbReference type="GO" id="GO:0016197">
    <property type="term" value="P:endosomal transport"/>
    <property type="evidence" value="ECO:0007669"/>
    <property type="project" value="TreeGrafter"/>
</dbReference>
<feature type="compositionally biased region" description="Low complexity" evidence="1">
    <location>
        <begin position="322"/>
        <end position="331"/>
    </location>
</feature>
<reference evidence="4" key="1">
    <citation type="submission" date="2020-06" db="EMBL/GenBank/DDBJ databases">
        <title>Draft genome of Bugula neritina, a colonial animal packing powerful symbionts and potential medicines.</title>
        <authorList>
            <person name="Rayko M."/>
        </authorList>
    </citation>
    <scope>NUCLEOTIDE SEQUENCE [LARGE SCALE GENOMIC DNA]</scope>
    <source>
        <strain evidence="4">Kwan_BN1</strain>
    </source>
</reference>
<dbReference type="InterPro" id="IPR028283">
    <property type="entry name" value="WASH-7_C"/>
</dbReference>
<dbReference type="Pfam" id="PF14746">
    <property type="entry name" value="WASH-7_C"/>
    <property type="match status" value="1"/>
</dbReference>
<dbReference type="GO" id="GO:0007032">
    <property type="term" value="P:endosome organization"/>
    <property type="evidence" value="ECO:0007669"/>
    <property type="project" value="TreeGrafter"/>
</dbReference>
<dbReference type="AlphaFoldDB" id="A0A7J7KF22"/>
<protein>
    <submittedName>
        <fullName evidence="4">KIAA1033</fullName>
    </submittedName>
</protein>
<accession>A0A7J7KF22</accession>
<dbReference type="InterPro" id="IPR028282">
    <property type="entry name" value="WASH-7_central"/>
</dbReference>
<name>A0A7J7KF22_BUGNE</name>
<dbReference type="Proteomes" id="UP000593567">
    <property type="component" value="Unassembled WGS sequence"/>
</dbReference>
<feature type="domain" description="WASH complex subunit 7 central" evidence="2">
    <location>
        <begin position="1"/>
        <end position="114"/>
    </location>
</feature>
<dbReference type="GO" id="GO:0005768">
    <property type="term" value="C:endosome"/>
    <property type="evidence" value="ECO:0007669"/>
    <property type="project" value="TreeGrafter"/>
</dbReference>
<dbReference type="GO" id="GO:0071203">
    <property type="term" value="C:WASH complex"/>
    <property type="evidence" value="ECO:0007669"/>
    <property type="project" value="InterPro"/>
</dbReference>
<evidence type="ECO:0000313" key="4">
    <source>
        <dbReference type="EMBL" id="KAF6036066.1"/>
    </source>
</evidence>
<dbReference type="EMBL" id="VXIV02000787">
    <property type="protein sequence ID" value="KAF6036066.1"/>
    <property type="molecule type" value="Genomic_DNA"/>
</dbReference>
<gene>
    <name evidence="4" type="ORF">EB796_005629</name>
</gene>
<dbReference type="PANTHER" id="PTHR31409">
    <property type="entry name" value="WASH COMPLEX SUBUNIT 4"/>
    <property type="match status" value="1"/>
</dbReference>
<evidence type="ECO:0000259" key="2">
    <source>
        <dbReference type="Pfam" id="PF14744"/>
    </source>
</evidence>
<dbReference type="OrthoDB" id="10261210at2759"/>
<sequence>MNTTVNFTFQFLKQKFFIFSQFLFDEHIKSKLIKDWRFFRENHAETDQKYPYDRADKFNKGIRKLGVSADGLSYLDRFRMLITEIGNAMGYIRMIRSGGLHCCSSAIRFIPDLDDIISFEECCRDESLPSETESSARTLDKVVESMVKNFSEGTEYFKMLVNVFAPEFRDQKHIHLKNFFMIIPPLTVNFVENSISCKEKMNKKNKQDALFTDDGFAMGVAYILKLLDQYNEFDSLHWFQSVLTRYKGDKEAARKQAARGSSDEKLSQTMSLTTKRLDTYQQEFNLLYYSLRSARIFFRADQTAEEEKDETKAKAEEGASDTGATQGATGATQGATAAAVPHQGCTQCCWKLDYLD</sequence>
<organism evidence="4 5">
    <name type="scientific">Bugula neritina</name>
    <name type="common">Brown bryozoan</name>
    <name type="synonym">Sertularia neritina</name>
    <dbReference type="NCBI Taxonomy" id="10212"/>
    <lineage>
        <taxon>Eukaryota</taxon>
        <taxon>Metazoa</taxon>
        <taxon>Spiralia</taxon>
        <taxon>Lophotrochozoa</taxon>
        <taxon>Bryozoa</taxon>
        <taxon>Gymnolaemata</taxon>
        <taxon>Cheilostomatida</taxon>
        <taxon>Flustrina</taxon>
        <taxon>Buguloidea</taxon>
        <taxon>Bugulidae</taxon>
        <taxon>Bugula</taxon>
    </lineage>
</organism>
<evidence type="ECO:0000256" key="1">
    <source>
        <dbReference type="SAM" id="MobiDB-lite"/>
    </source>
</evidence>
<comment type="caution">
    <text evidence="4">The sequence shown here is derived from an EMBL/GenBank/DDBJ whole genome shotgun (WGS) entry which is preliminary data.</text>
</comment>
<dbReference type="PANTHER" id="PTHR31409:SF0">
    <property type="entry name" value="WASH COMPLEX SUBUNIT 4"/>
    <property type="match status" value="1"/>
</dbReference>
<proteinExistence type="predicted"/>
<evidence type="ECO:0000313" key="5">
    <source>
        <dbReference type="Proteomes" id="UP000593567"/>
    </source>
</evidence>